<evidence type="ECO:0000313" key="7">
    <source>
        <dbReference type="Proteomes" id="UP000050525"/>
    </source>
</evidence>
<evidence type="ECO:0000256" key="3">
    <source>
        <dbReference type="ARBA" id="ARBA00023055"/>
    </source>
</evidence>
<keyword evidence="7" id="KW-1185">Reference proteome</keyword>
<dbReference type="InterPro" id="IPR009060">
    <property type="entry name" value="UBA-like_sf"/>
</dbReference>
<dbReference type="SMART" id="SM00165">
    <property type="entry name" value="UBA"/>
    <property type="match status" value="1"/>
</dbReference>
<proteinExistence type="inferred from homology"/>
<dbReference type="eggNOG" id="KOG1796">
    <property type="taxonomic scope" value="Eukaryota"/>
</dbReference>
<dbReference type="InterPro" id="IPR026854">
    <property type="entry name" value="VPS13_N"/>
</dbReference>
<dbReference type="Pfam" id="PF25037">
    <property type="entry name" value="VPS13_C"/>
    <property type="match status" value="1"/>
</dbReference>
<dbReference type="PANTHER" id="PTHR16166">
    <property type="entry name" value="VACUOLAR PROTEIN SORTING-ASSOCIATED PROTEIN VPS13"/>
    <property type="match status" value="1"/>
</dbReference>
<comment type="similarity">
    <text evidence="1">Belongs to the VPS13 family.</text>
</comment>
<dbReference type="InterPro" id="IPR009543">
    <property type="entry name" value="VPS13_VAB"/>
</dbReference>
<gene>
    <name evidence="6" type="primary">VPS13D</name>
    <name evidence="6" type="ORF">Y1Q_0001145</name>
</gene>
<dbReference type="Pfam" id="PF12624">
    <property type="entry name" value="VPS13_N"/>
    <property type="match status" value="1"/>
</dbReference>
<dbReference type="GO" id="GO:0045053">
    <property type="term" value="P:protein retention in Golgi apparatus"/>
    <property type="evidence" value="ECO:0007669"/>
    <property type="project" value="TreeGrafter"/>
</dbReference>
<keyword evidence="3" id="KW-0445">Lipid transport</keyword>
<feature type="region of interest" description="Disordered" evidence="4">
    <location>
        <begin position="743"/>
        <end position="788"/>
    </location>
</feature>
<dbReference type="InterPro" id="IPR056747">
    <property type="entry name" value="VPS13-like_M"/>
</dbReference>
<dbReference type="Pfam" id="PF25036">
    <property type="entry name" value="VPS13_VAB"/>
    <property type="match status" value="1"/>
</dbReference>
<dbReference type="InterPro" id="IPR026847">
    <property type="entry name" value="VPS13"/>
</dbReference>
<dbReference type="EMBL" id="AKHW03000161">
    <property type="protein sequence ID" value="KYO48962.1"/>
    <property type="molecule type" value="Genomic_DNA"/>
</dbReference>
<dbReference type="Gene3D" id="1.10.8.10">
    <property type="entry name" value="DNA helicase RuvA subunit, C-terminal domain"/>
    <property type="match status" value="1"/>
</dbReference>
<sequence length="4199" mass="470825">MLEGLVAWVLNTYLGKYVNNLNTDQLSVALLKGAVELENLPLKKDALKELELPFEVKAGFIGKITLQIPFYRPHVDPWVISISKLHLIGAPEKQEDFDEEREKLLERERKKALLLSLEEKWKKERQQKGESYWYSVTASVVARIVENIELKIQDVHLRFEDGVTNPSQPFAFGICIKNVSMQNAINEPVEKLMRKKQLDVADFSIYWDTDCTLLGDLPPVDLQEAMDNSMESRDHNYIMEPVCTSALLKRNCSKEPLRSRQTPRLECDIQFETIPLKLSQMQYQQIMGFLKELDRKERQLKFRKWRPKVPVTGNCREWWIFALNANLSEIREQRQRSTWEFALRRAQDAASYTDMYYSKLRGDLLSPAEQAEMHRIEEEQTYEELKVLHEIVFDKFHELAESVKEPLSDSPGVTLTIQHSSSSGMLQYLQSWFPGWGGWYGETQQTYEGEPFERLLPESQEQWNPEDMLGADEFFDPAADASSMNTFTKRDHIFAKLNLQLQGGTVTLLHREKRTLHSNESAFMQLEFSGVKILAESLPRRNSSLLKIQLGGLFLRDLATEGTIFPLLVFPNPQKEVGCFSSVGLQTLSSEMTNQNTAADPDAPVFEMLYERNPAHSNFERRLEVSTRPLNIIYNPQAIKKVADFFYKGRVHTSGFGYQSELEARVAEAARRQYNKLKMQTKAEIRQTIDRLLVGEFIENSKCWSVCLDISAPQVIFPDDFKFVDPVLVVVDLGRILLTNSQDDSKKGGDDFSSEANELSDDEYKTPLATPPSTPPRKESSNSGIKASEYTGVEISEEQFQAHLMSKKMYERYTLSFMDLQIMVGQVKDNWKHVQDSDSVVTLEQHTREVFGTNAHFVKRPYDAENLSFDVPTGSLRDSRAQSPTCGPYEAYPIDMAALTEKCAAASNISSANNSKNEESLIRLEYQFVNNLDIILNPETIVELIGTVRMTNGEKYGRKIATASIGGTKVNVSMCSRLDVNGSLGCLHLMDLTQDTMKNQYVVSIGNTIRYENLISDIGYFESVFLGLDGRSLPDALSFTFTEQSKDECSLNLKMASLHYNHSAKFLKELTLSMDELEENFRSMLKSAATKVTTVLATKTAEYSEMVSLFDTTPRSREHVNLEDNEGDEFGSSSLKTETIKLILNINIESPIVSIPRKPGSPELLVGHLGQISIQNFVPGEDESTSDRLQVEIKDIKLYSLNSSQFMNKKEATCEMTHGLHPSSGPGSIGSQEESHFTRHDFFKSLHKGHAFHILNNTTIQFQLEKIPLERDLNLTFPLSNEDFEISSIMRIEGKFVNPLQVVLAKHVYEQVLQTLDHLIYNEDLNIFPSISASSDCPTSPSSSLHSLGTDFSSERKENGLFSHSGFSPVPNKSMPVRETKSFTQIQANFCISELQVQLSGDLTLGAQGLVSLKFQDFDVEFTKDHPQTLSIQIALRSLLMEDLLEKNPDSMYKNLMVSRGAPKPSSLAHKEYLSQSCPSVSNVEYPDMPRSLPSHMEEAPNVFQSYQRPMCAPRKKQKEDTDSEYPLTPPPSPTSSRSKMPCGKSNFDDSLVHINIFLVDKKHPEFSSRYNKINRSVDVDFNCLDVLITLQTWVVILDFFGIGSTADNHAMKVQPEDVQQTVKSEANILSTTEVQDPVNTKLDLKVHSLSLVLNKTTSELAKANVSKLVTYLELIDGDLSVHGSIGSLSLSDLTSHGEFYRERFTTSGEEALIFQIYKYGRPDPLLQRDCDIRISLRMASVQYVHTQRFQAEVVSFIQHFTQLQDVLGRQRAAIEGQTVRDKAQRASRVVLDIEAGAPVLLIPESSKSNHLIVANLGKLKVKNKFLFAGSPGTFSLKDKDSAQFSSPLGTPKHGMKKVTSTDEPRGLLNLTEGLFMKSSSGTNIMKLKNEPVLNALSKQQGQQPKSPVVPIPDSPEDHVCLLDCIVVDLQDMDIFAAERYPREGSKAVENTGTDLIFPSYFVRQAGGSLLTEPFRLKLKVERNLDKEISHAVPDISIHGNLSSVHCSLDLSKYKLIRGLLENNLGEPTEEFMRPYDLQDPRIHTVLSGEVYTSMTFLIDMVNVSLELMDPKGKDGRSSLARFDFKKSKLLFESFSNQAKSVNLVSHSMMAFDTRYPGQKSTLSVPNVFNCIFQSSRNTANQGAIQIELHFRSTKDSSCFTVVLNNLRVFLIFDWLFLVHDFLHTPSDFKKQDTVTPSQQRSYSSEMTVLPKAVKSGVVTKRSSLQASNEKQLEVRINVTGTEFVVVEDMSCFDTSAIILKGTTVLTYKPKLLDRPFSGSFFGIEVFSCRLGNEQDTALSIIDPVQIQMELIGNSAYPSGSGLLDAFNSEDFPPVLEIQLQALNIRLSYNDVQLFLAIAKSIPQQTSAAVPDSSISDAESAASNLSSSSWANETLSTFESKEASKHTLDPVLEVQLARLQELGFSMDDCRKALLICQGQLKKAASWLFKNAEPLKSISPASRRDSQGAVPVQFVSGVEIKAESICICFIDDCMDCDVPLAELTFSRLNFLQHVRANPEGYAHFTLSGDYYNRELSGWEPFIEPWPCSVSWQQQAASRLHPSRLKLEVKARHRLDINITSVLLEQYTCTKQSWMADYCKQDKEEDTVVSEDWMGSSVDPPCFGQTEMKTPKRRQPFVPFALRNHTGCTLWFATLTTTPTRAALSHSGSPGVVSEENGTLLDDAHNVSEWREVLTGEEIPFEFEARGKLRHRHTHDLRIHQLQVRVSGWEQVNPVSVDKVGIFFRYAAPDKNTSSSTVGSPISRTNIIHPHVYFSSLPPVRVVFEVTMEGSARKVITVRSALIVKNRLETPMELRLDSPSAPDKPVVLPSVMPGDSLAIPLHLTSWRLQARPKGMGVFFCKTPIHWTNVQKAAEVCSSKRECHSMENENSRFFRFCVAIKKENYPDYMPSNIFSDSAKQIFRQPGHIIYLLPTVVICNLLPCELEFYVKGMPINGTLKPGKEAALHTADTSQNIELGVSLENFPICKELLIPPGTQNYMVRMRLYDVNKRLLNLTIRIVCRAEGSLKIFIAAPYWLINKTGLPLIFRQDNAKTDAAGQFEEHELARSLSPLLFCYADKEQPNLCTMRIGKGIHPEGMPGWCQGFSLDGGSGVRALKVIQHGNRPGLIYNIGIDVKKGRGRYIDTCLVTFAPRYLLDNKSTHKLAFAQREFARGQGTSNPDGYISTLPGSSVVFHWPRNDYDQLLCVRLMDVPNCIWSGGFEVNKNNSFHINMRDTLGKCYFLRVEITLRGATYRVSFSDTDQLPPPFRVDNFSKVPVVFIQHSVAEPRLCTEVKSMTSLDYAWDEPTLPPFILLAVKGAGSSEITCSMNDFQDGKQLYYENFIYIAATHTFSGLQEGTGRPVASNKDVAYAELVLDVSPKTQRVILKKKEPGKRSQLWRMTGIGMLCHEGSSVPHNPNKPSPPRSVESCLILDIAGLAAVTDNRYEPLMLRKADRRRSTTQTWSFRDGKLTCGIHGLVVQAKGGMSGLYDGAEVVLGPDTSLEVLGPVPPEQQFINQKMRPGSGVLAVRVIPDGPTRVLQITDFNQRRNDRLSCEGEDSPVTEQDLRKLKNPDTEQELEVLVKLEGGLGLSLVNKIPEELIFASLTGINVHYTHLSSSQVLELSVQDVQVDNQLIGTTQPFMLFLTPIISENKAIETGPAVQLNAMKFPSKNALTDIYKHLMITARRFTVQIEEKLLLKLLSFFGYDQSESEVEKYDENLHEKTLDQGGAQKRYYFENLKISVPQIKLSVFTSNKLPLDLKALKSTLGFPLIRFEDAVINLDPFTRVHPYETKEFIINDILKHFQEELLSQAARILGSVDFLGNPMGLLNDVSEGVTGLIKYGNVGGLIRNVTHGVSNSAAKFAGTLSDGLGKTMDNRHQTEREYIRYHAATSGEHLVAGIQGLAHGIIGGLTSVITSTVEGVKTEGGVSGFMSGLGKGLVGTVTKPVAGALDFASETAQAVRDTATLSGPRTQAERVRKPRCCRNPQGLLPRYSESQAEGQEQLFKLTDNIQDEFFIVVENIDSYCVLISSKAVYFLKRGDYVDRDAIFLEVKYDDLYHCLVSKDHGKVYVQLTKKAVSTSSGVAIPGPSHHKPMVHNSWSWTPENITLPAKGNLLYTLAISAAGSRCIVIDQKCHLHLSQQIHPAFVTLLGTYGTRHKDADALRETYWKQCCIQLKMLYYLVFSFSPSVENRTACSLPT</sequence>
<dbReference type="GO" id="GO:0007005">
    <property type="term" value="P:mitochondrion organization"/>
    <property type="evidence" value="ECO:0007669"/>
    <property type="project" value="TreeGrafter"/>
</dbReference>
<organism evidence="6 7">
    <name type="scientific">Alligator mississippiensis</name>
    <name type="common">American alligator</name>
    <dbReference type="NCBI Taxonomy" id="8496"/>
    <lineage>
        <taxon>Eukaryota</taxon>
        <taxon>Metazoa</taxon>
        <taxon>Chordata</taxon>
        <taxon>Craniata</taxon>
        <taxon>Vertebrata</taxon>
        <taxon>Euteleostomi</taxon>
        <taxon>Archelosauria</taxon>
        <taxon>Archosauria</taxon>
        <taxon>Crocodylia</taxon>
        <taxon>Alligatoridae</taxon>
        <taxon>Alligatorinae</taxon>
        <taxon>Alligator</taxon>
    </lineage>
</organism>
<reference evidence="6 7" key="1">
    <citation type="journal article" date="2012" name="Genome Biol.">
        <title>Sequencing three crocodilian genomes to illuminate the evolution of archosaurs and amniotes.</title>
        <authorList>
            <person name="St John J.A."/>
            <person name="Braun E.L."/>
            <person name="Isberg S.R."/>
            <person name="Miles L.G."/>
            <person name="Chong A.Y."/>
            <person name="Gongora J."/>
            <person name="Dalzell P."/>
            <person name="Moran C."/>
            <person name="Bed'hom B."/>
            <person name="Abzhanov A."/>
            <person name="Burgess S.C."/>
            <person name="Cooksey A.M."/>
            <person name="Castoe T.A."/>
            <person name="Crawford N.G."/>
            <person name="Densmore L.D."/>
            <person name="Drew J.C."/>
            <person name="Edwards S.V."/>
            <person name="Faircloth B.C."/>
            <person name="Fujita M.K."/>
            <person name="Greenwold M.J."/>
            <person name="Hoffmann F.G."/>
            <person name="Howard J.M."/>
            <person name="Iguchi T."/>
            <person name="Janes D.E."/>
            <person name="Khan S.Y."/>
            <person name="Kohno S."/>
            <person name="de Koning A.J."/>
            <person name="Lance S.L."/>
            <person name="McCarthy F.M."/>
            <person name="McCormack J.E."/>
            <person name="Merchant M.E."/>
            <person name="Peterson D.G."/>
            <person name="Pollock D.D."/>
            <person name="Pourmand N."/>
            <person name="Raney B.J."/>
            <person name="Roessler K.A."/>
            <person name="Sanford J.R."/>
            <person name="Sawyer R.H."/>
            <person name="Schmidt C.J."/>
            <person name="Triplett E.W."/>
            <person name="Tuberville T.D."/>
            <person name="Venegas-Anaya M."/>
            <person name="Howard J.T."/>
            <person name="Jarvis E.D."/>
            <person name="Guillette L.J.Jr."/>
            <person name="Glenn T.C."/>
            <person name="Green R.E."/>
            <person name="Ray D.A."/>
        </authorList>
    </citation>
    <scope>NUCLEOTIDE SEQUENCE [LARGE SCALE GENOMIC DNA]</scope>
    <source>
        <strain evidence="6">KSC_2009_1</strain>
    </source>
</reference>
<evidence type="ECO:0000256" key="2">
    <source>
        <dbReference type="ARBA" id="ARBA00022448"/>
    </source>
</evidence>
<dbReference type="InterPro" id="IPR056748">
    <property type="entry name" value="VPS13-like_C"/>
</dbReference>
<evidence type="ECO:0000259" key="5">
    <source>
        <dbReference type="PROSITE" id="PS50030"/>
    </source>
</evidence>
<dbReference type="GO" id="GO:0006869">
    <property type="term" value="P:lipid transport"/>
    <property type="evidence" value="ECO:0007669"/>
    <property type="project" value="UniProtKB-KW"/>
</dbReference>
<dbReference type="PANTHER" id="PTHR16166:SF141">
    <property type="entry name" value="INTERMEMBRANE LIPID TRANSFER PROTEIN VPS13D"/>
    <property type="match status" value="1"/>
</dbReference>
<dbReference type="GO" id="GO:0006623">
    <property type="term" value="P:protein targeting to vacuole"/>
    <property type="evidence" value="ECO:0007669"/>
    <property type="project" value="TreeGrafter"/>
</dbReference>
<dbReference type="CDD" id="cd14306">
    <property type="entry name" value="UBA_VP13D"/>
    <property type="match status" value="1"/>
</dbReference>
<dbReference type="PROSITE" id="PS50030">
    <property type="entry name" value="UBA"/>
    <property type="match status" value="1"/>
</dbReference>
<dbReference type="SUPFAM" id="SSF46934">
    <property type="entry name" value="UBA-like"/>
    <property type="match status" value="1"/>
</dbReference>
<accession>A0A151PJ01</accession>
<protein>
    <submittedName>
        <fullName evidence="6">Vacuolar protein sorting-associated protein 13D isoform B</fullName>
    </submittedName>
</protein>
<name>A0A151PJ01_ALLMI</name>
<dbReference type="FunFam" id="1.10.8.10:FF:000107">
    <property type="entry name" value="Vacuolar protein sorting 13 homolog D"/>
    <property type="match status" value="1"/>
</dbReference>
<feature type="domain" description="UBA" evidence="5">
    <location>
        <begin position="2407"/>
        <end position="2450"/>
    </location>
</feature>
<keyword evidence="2" id="KW-0813">Transport</keyword>
<dbReference type="InterPro" id="IPR041969">
    <property type="entry name" value="VP13D_UBA"/>
</dbReference>
<dbReference type="eggNOG" id="KOG1809">
    <property type="taxonomic scope" value="Eukaryota"/>
</dbReference>
<feature type="region of interest" description="Disordered" evidence="4">
    <location>
        <begin position="1509"/>
        <end position="1543"/>
    </location>
</feature>
<dbReference type="CDD" id="cd23453">
    <property type="entry name" value="beta-trefoil_Ricin_VPS13D"/>
    <property type="match status" value="1"/>
</dbReference>
<evidence type="ECO:0000256" key="1">
    <source>
        <dbReference type="ARBA" id="ARBA00006545"/>
    </source>
</evidence>
<evidence type="ECO:0000313" key="6">
    <source>
        <dbReference type="EMBL" id="KYO48962.1"/>
    </source>
</evidence>
<dbReference type="InterPro" id="IPR015940">
    <property type="entry name" value="UBA"/>
</dbReference>
<comment type="caution">
    <text evidence="6">The sequence shown here is derived from an EMBL/GenBank/DDBJ whole genome shotgun (WGS) entry which is preliminary data.</text>
</comment>
<evidence type="ECO:0000256" key="4">
    <source>
        <dbReference type="SAM" id="MobiDB-lite"/>
    </source>
</evidence>
<dbReference type="Proteomes" id="UP000050525">
    <property type="component" value="Unassembled WGS sequence"/>
</dbReference>
<dbReference type="Pfam" id="PF25033">
    <property type="entry name" value="VPS13_M"/>
    <property type="match status" value="2"/>
</dbReference>